<evidence type="ECO:0000313" key="1">
    <source>
        <dbReference type="EMBL" id="GAU24947.1"/>
    </source>
</evidence>
<accession>A0A2Z6N6V0</accession>
<proteinExistence type="predicted"/>
<sequence>MLFHVGKPKSEGRKKSDVSVVHDKKYALEERATHVNQMKRFASGRGTLANFDWKAHVETQPKEIDDYYSDEERIHSDDDDEEEEEFMIPFSAPILVGGAYNGLGLDLKPRKEINLWKRRTMAPPRPLQLDPVN</sequence>
<dbReference type="EMBL" id="DF973299">
    <property type="protein sequence ID" value="GAU24947.1"/>
    <property type="molecule type" value="Genomic_DNA"/>
</dbReference>
<reference evidence="2" key="1">
    <citation type="journal article" date="2017" name="Front. Plant Sci.">
        <title>Climate Clever Clovers: New Paradigm to Reduce the Environmental Footprint of Ruminants by Breeding Low Methanogenic Forages Utilizing Haplotype Variation.</title>
        <authorList>
            <person name="Kaur P."/>
            <person name="Appels R."/>
            <person name="Bayer P.E."/>
            <person name="Keeble-Gagnere G."/>
            <person name="Wang J."/>
            <person name="Hirakawa H."/>
            <person name="Shirasawa K."/>
            <person name="Vercoe P."/>
            <person name="Stefanova K."/>
            <person name="Durmic Z."/>
            <person name="Nichols P."/>
            <person name="Revell C."/>
            <person name="Isobe S.N."/>
            <person name="Edwards D."/>
            <person name="Erskine W."/>
        </authorList>
    </citation>
    <scope>NUCLEOTIDE SEQUENCE [LARGE SCALE GENOMIC DNA]</scope>
    <source>
        <strain evidence="2">cv. Daliak</strain>
    </source>
</reference>
<name>A0A2Z6N6V0_TRISU</name>
<organism evidence="1 2">
    <name type="scientific">Trifolium subterraneum</name>
    <name type="common">Subterranean clover</name>
    <dbReference type="NCBI Taxonomy" id="3900"/>
    <lineage>
        <taxon>Eukaryota</taxon>
        <taxon>Viridiplantae</taxon>
        <taxon>Streptophyta</taxon>
        <taxon>Embryophyta</taxon>
        <taxon>Tracheophyta</taxon>
        <taxon>Spermatophyta</taxon>
        <taxon>Magnoliopsida</taxon>
        <taxon>eudicotyledons</taxon>
        <taxon>Gunneridae</taxon>
        <taxon>Pentapetalae</taxon>
        <taxon>rosids</taxon>
        <taxon>fabids</taxon>
        <taxon>Fabales</taxon>
        <taxon>Fabaceae</taxon>
        <taxon>Papilionoideae</taxon>
        <taxon>50 kb inversion clade</taxon>
        <taxon>NPAAA clade</taxon>
        <taxon>Hologalegina</taxon>
        <taxon>IRL clade</taxon>
        <taxon>Trifolieae</taxon>
        <taxon>Trifolium</taxon>
    </lineage>
</organism>
<dbReference type="OrthoDB" id="1926132at2759"/>
<evidence type="ECO:0008006" key="3">
    <source>
        <dbReference type="Google" id="ProtNLM"/>
    </source>
</evidence>
<dbReference type="AlphaFoldDB" id="A0A2Z6N6V0"/>
<gene>
    <name evidence="1" type="ORF">TSUD_311820</name>
</gene>
<keyword evidence="2" id="KW-1185">Reference proteome</keyword>
<dbReference type="PANTHER" id="PTHR34779:SF2">
    <property type="entry name" value="SYRINGOLIDE-INDUCED PROTEIN 14-1-1"/>
    <property type="match status" value="1"/>
</dbReference>
<dbReference type="PANTHER" id="PTHR34779">
    <property type="entry name" value="OS09G0542900 PROTEIN"/>
    <property type="match status" value="1"/>
</dbReference>
<protein>
    <recommendedName>
        <fullName evidence="3">Syringolide-induced protein 14-1-1</fullName>
    </recommendedName>
</protein>
<evidence type="ECO:0000313" key="2">
    <source>
        <dbReference type="Proteomes" id="UP000242715"/>
    </source>
</evidence>
<dbReference type="InterPro" id="IPR038796">
    <property type="entry name" value="At1g76070-like"/>
</dbReference>
<dbReference type="Proteomes" id="UP000242715">
    <property type="component" value="Unassembled WGS sequence"/>
</dbReference>